<evidence type="ECO:0000313" key="3">
    <source>
        <dbReference type="Proteomes" id="UP000245790"/>
    </source>
</evidence>
<keyword evidence="3" id="KW-1185">Reference proteome</keyword>
<evidence type="ECO:0000313" key="2">
    <source>
        <dbReference type="EMBL" id="PWK54537.1"/>
    </source>
</evidence>
<protein>
    <submittedName>
        <fullName evidence="2">Uncharacterized protein</fullName>
    </submittedName>
</protein>
<reference evidence="2 3" key="1">
    <citation type="submission" date="2018-05" db="EMBL/GenBank/DDBJ databases">
        <title>Genomic Encyclopedia of Type Strains, Phase IV (KMG-IV): sequencing the most valuable type-strain genomes for metagenomic binning, comparative biology and taxonomic classification.</title>
        <authorList>
            <person name="Goeker M."/>
        </authorList>
    </citation>
    <scope>NUCLEOTIDE SEQUENCE [LARGE SCALE GENOMIC DNA]</scope>
    <source>
        <strain evidence="2 3">DSM 25350</strain>
    </source>
</reference>
<dbReference type="Proteomes" id="UP000245790">
    <property type="component" value="Unassembled WGS sequence"/>
</dbReference>
<sequence length="199" mass="22058">MVLVERRIAERYSVNLTARVMPAESGCVSDKSATPIVDDDDLHSAEVDGNLHNNEDVSYNTNSKNSNRQSNQNTPSDRLELVSNTVTVSNVSVSGVQVMIDPSLLPVLLPNADRKDKIDTVPLDIEIDIPDNMNSIKIKLGVVYLQRQSMTSVILGCRFEWFYADSARKLAEYLASLKCSDDKVDKTVALKIGSLKDER</sequence>
<evidence type="ECO:0000256" key="1">
    <source>
        <dbReference type="SAM" id="MobiDB-lite"/>
    </source>
</evidence>
<dbReference type="EMBL" id="QGGU01000001">
    <property type="protein sequence ID" value="PWK54537.1"/>
    <property type="molecule type" value="Genomic_DNA"/>
</dbReference>
<name>A0A316GID0_9GAMM</name>
<comment type="caution">
    <text evidence="2">The sequence shown here is derived from an EMBL/GenBank/DDBJ whole genome shotgun (WGS) entry which is preliminary data.</text>
</comment>
<proteinExistence type="predicted"/>
<gene>
    <name evidence="2" type="ORF">C8D97_101391</name>
</gene>
<dbReference type="AlphaFoldDB" id="A0A316GID0"/>
<feature type="compositionally biased region" description="Low complexity" evidence="1">
    <location>
        <begin position="60"/>
        <end position="74"/>
    </location>
</feature>
<feature type="region of interest" description="Disordered" evidence="1">
    <location>
        <begin position="28"/>
        <end position="76"/>
    </location>
</feature>
<dbReference type="OrthoDB" id="9856161at2"/>
<organism evidence="2 3">
    <name type="scientific">Pleionea mediterranea</name>
    <dbReference type="NCBI Taxonomy" id="523701"/>
    <lineage>
        <taxon>Bacteria</taxon>
        <taxon>Pseudomonadati</taxon>
        <taxon>Pseudomonadota</taxon>
        <taxon>Gammaproteobacteria</taxon>
        <taxon>Oceanospirillales</taxon>
        <taxon>Pleioneaceae</taxon>
        <taxon>Pleionea</taxon>
    </lineage>
</organism>
<dbReference type="RefSeq" id="WP_109761648.1">
    <property type="nucleotide sequence ID" value="NZ_QGGU01000001.1"/>
</dbReference>
<accession>A0A316GID0</accession>